<evidence type="ECO:0000313" key="6">
    <source>
        <dbReference type="EMBL" id="MBB4693736.1"/>
    </source>
</evidence>
<organism evidence="6 7">
    <name type="scientific">Paractinoplanes abujensis</name>
    <dbReference type="NCBI Taxonomy" id="882441"/>
    <lineage>
        <taxon>Bacteria</taxon>
        <taxon>Bacillati</taxon>
        <taxon>Actinomycetota</taxon>
        <taxon>Actinomycetes</taxon>
        <taxon>Micromonosporales</taxon>
        <taxon>Micromonosporaceae</taxon>
        <taxon>Paractinoplanes</taxon>
    </lineage>
</organism>
<dbReference type="PROSITE" id="PS50801">
    <property type="entry name" value="STAS"/>
    <property type="match status" value="1"/>
</dbReference>
<dbReference type="GO" id="GO:0016987">
    <property type="term" value="F:sigma factor activity"/>
    <property type="evidence" value="ECO:0007669"/>
    <property type="project" value="UniProtKB-KW"/>
</dbReference>
<dbReference type="SUPFAM" id="SSF52091">
    <property type="entry name" value="SpoIIaa-like"/>
    <property type="match status" value="1"/>
</dbReference>
<evidence type="ECO:0000256" key="2">
    <source>
        <dbReference type="ARBA" id="ARBA00023082"/>
    </source>
</evidence>
<dbReference type="Pfam" id="PF13466">
    <property type="entry name" value="STAS_2"/>
    <property type="match status" value="1"/>
</dbReference>
<dbReference type="PANTHER" id="PTHR30385">
    <property type="entry name" value="SIGMA FACTOR F FLAGELLAR"/>
    <property type="match status" value="1"/>
</dbReference>
<dbReference type="InterPro" id="IPR007624">
    <property type="entry name" value="RNA_pol_sigma70_r3"/>
</dbReference>
<dbReference type="InterPro" id="IPR002645">
    <property type="entry name" value="STAS_dom"/>
</dbReference>
<dbReference type="InterPro" id="IPR013325">
    <property type="entry name" value="RNA_pol_sigma_r2"/>
</dbReference>
<dbReference type="SUPFAM" id="SSF88946">
    <property type="entry name" value="Sigma2 domain of RNA polymerase sigma factors"/>
    <property type="match status" value="1"/>
</dbReference>
<sequence>MLLENQHEPAGTIREDLDAAAAAYHARLIDGDGDAGAARDEFVDCCLPMAGRLARRYRGRGEPVDDLVQVARFALVKAVDRFDPERGSFTAYAVTTIQGELKKHFRDKTWGVHVTRQLRDTVLEVRQARAELAGRLSREPGTAEIAEHLGMEDTDVRAAMAAAAGYSPASLNSPVGDENAAELGDLLGSLDPDLAHVDDRLSVTRLLLRLPEREQRILAMRFYGNKSQAEIGAELGVSQMHVSRLLAAALAWLREAMLSDRVPPWRGADRHAYGVTMTVSVRGPALTVALTGELDRDEAHRTLVALHRAVWDAKCSTVTIDLDGVPFLDAVGVAMLADLARAAGLAGRTFAIARPHTVVRQVLTVSGLDKYVA</sequence>
<dbReference type="CDD" id="cd07043">
    <property type="entry name" value="STAS_anti-anti-sigma_factors"/>
    <property type="match status" value="1"/>
</dbReference>
<dbReference type="Gene3D" id="1.20.120.1810">
    <property type="match status" value="1"/>
</dbReference>
<dbReference type="EMBL" id="JACHMF010000001">
    <property type="protein sequence ID" value="MBB4693736.1"/>
    <property type="molecule type" value="Genomic_DNA"/>
</dbReference>
<dbReference type="Gene3D" id="1.20.140.160">
    <property type="match status" value="1"/>
</dbReference>
<dbReference type="CDD" id="cd06171">
    <property type="entry name" value="Sigma70_r4"/>
    <property type="match status" value="1"/>
</dbReference>
<accession>A0A7W7CS70</accession>
<dbReference type="SUPFAM" id="SSF88659">
    <property type="entry name" value="Sigma3 and sigma4 domains of RNA polymerase sigma factors"/>
    <property type="match status" value="2"/>
</dbReference>
<dbReference type="GO" id="GO:0003677">
    <property type="term" value="F:DNA binding"/>
    <property type="evidence" value="ECO:0007669"/>
    <property type="project" value="UniProtKB-KW"/>
</dbReference>
<keyword evidence="1" id="KW-0805">Transcription regulation</keyword>
<dbReference type="InterPro" id="IPR000943">
    <property type="entry name" value="RNA_pol_sigma70"/>
</dbReference>
<dbReference type="InterPro" id="IPR007627">
    <property type="entry name" value="RNA_pol_sigma70_r2"/>
</dbReference>
<keyword evidence="2" id="KW-0731">Sigma factor</keyword>
<reference evidence="6 7" key="1">
    <citation type="submission" date="2020-08" db="EMBL/GenBank/DDBJ databases">
        <title>Sequencing the genomes of 1000 actinobacteria strains.</title>
        <authorList>
            <person name="Klenk H.-P."/>
        </authorList>
    </citation>
    <scope>NUCLEOTIDE SEQUENCE [LARGE SCALE GENOMIC DNA]</scope>
    <source>
        <strain evidence="6 7">DSM 45518</strain>
    </source>
</reference>
<keyword evidence="3" id="KW-0238">DNA-binding</keyword>
<evidence type="ECO:0000313" key="7">
    <source>
        <dbReference type="Proteomes" id="UP000542742"/>
    </source>
</evidence>
<proteinExistence type="predicted"/>
<dbReference type="RefSeq" id="WP_184952319.1">
    <property type="nucleotide sequence ID" value="NZ_BOMC01000054.1"/>
</dbReference>
<dbReference type="InterPro" id="IPR014322">
    <property type="entry name" value="RNA_pol_sigma-B/F/G"/>
</dbReference>
<dbReference type="AlphaFoldDB" id="A0A7W7CS70"/>
<name>A0A7W7CS70_9ACTN</name>
<gene>
    <name evidence="6" type="ORF">BKA14_003884</name>
</gene>
<comment type="caution">
    <text evidence="6">The sequence shown here is derived from an EMBL/GenBank/DDBJ whole genome shotgun (WGS) entry which is preliminary data.</text>
</comment>
<dbReference type="InterPro" id="IPR007630">
    <property type="entry name" value="RNA_pol_sigma70_r4"/>
</dbReference>
<evidence type="ECO:0000256" key="3">
    <source>
        <dbReference type="ARBA" id="ARBA00023125"/>
    </source>
</evidence>
<dbReference type="Proteomes" id="UP000542742">
    <property type="component" value="Unassembled WGS sequence"/>
</dbReference>
<dbReference type="Gene3D" id="3.30.750.24">
    <property type="entry name" value="STAS domain"/>
    <property type="match status" value="1"/>
</dbReference>
<dbReference type="PRINTS" id="PR00046">
    <property type="entry name" value="SIGMA70FCT"/>
</dbReference>
<evidence type="ECO:0000256" key="1">
    <source>
        <dbReference type="ARBA" id="ARBA00023015"/>
    </source>
</evidence>
<dbReference type="InterPro" id="IPR014284">
    <property type="entry name" value="RNA_pol_sigma-70_dom"/>
</dbReference>
<dbReference type="PANTHER" id="PTHR30385:SF4">
    <property type="entry name" value="RNA POLYMERASE SIGMA-E FACTOR"/>
    <property type="match status" value="1"/>
</dbReference>
<dbReference type="NCBIfam" id="TIGR02937">
    <property type="entry name" value="sigma70-ECF"/>
    <property type="match status" value="1"/>
</dbReference>
<dbReference type="Pfam" id="PF04545">
    <property type="entry name" value="Sigma70_r4"/>
    <property type="match status" value="1"/>
</dbReference>
<dbReference type="Pfam" id="PF04539">
    <property type="entry name" value="Sigma70_r3"/>
    <property type="match status" value="1"/>
</dbReference>
<dbReference type="GO" id="GO:0006352">
    <property type="term" value="P:DNA-templated transcription initiation"/>
    <property type="evidence" value="ECO:0007669"/>
    <property type="project" value="InterPro"/>
</dbReference>
<dbReference type="Pfam" id="PF04542">
    <property type="entry name" value="Sigma70_r2"/>
    <property type="match status" value="1"/>
</dbReference>
<keyword evidence="7" id="KW-1185">Reference proteome</keyword>
<dbReference type="InterPro" id="IPR058548">
    <property type="entry name" value="MlaB-like_STAS"/>
</dbReference>
<evidence type="ECO:0000256" key="4">
    <source>
        <dbReference type="ARBA" id="ARBA00023163"/>
    </source>
</evidence>
<protein>
    <submittedName>
        <fullName evidence="6">RNA polymerase sigma-B factor</fullName>
    </submittedName>
</protein>
<dbReference type="NCBIfam" id="TIGR02980">
    <property type="entry name" value="SigBFG"/>
    <property type="match status" value="1"/>
</dbReference>
<keyword evidence="4" id="KW-0804">Transcription</keyword>
<dbReference type="InterPro" id="IPR013324">
    <property type="entry name" value="RNA_pol_sigma_r3/r4-like"/>
</dbReference>
<feature type="domain" description="STAS" evidence="5">
    <location>
        <begin position="275"/>
        <end position="373"/>
    </location>
</feature>
<evidence type="ECO:0000259" key="5">
    <source>
        <dbReference type="PROSITE" id="PS50801"/>
    </source>
</evidence>
<dbReference type="InterPro" id="IPR036513">
    <property type="entry name" value="STAS_dom_sf"/>
</dbReference>